<dbReference type="PRINTS" id="PR00368">
    <property type="entry name" value="FADPNR"/>
</dbReference>
<dbReference type="AlphaFoldDB" id="A0A291MXX7"/>
<dbReference type="RefSeq" id="WP_097383209.1">
    <property type="nucleotide sequence ID" value="NZ_CP023741.1"/>
</dbReference>
<dbReference type="Pfam" id="PF07992">
    <property type="entry name" value="Pyr_redox_2"/>
    <property type="match status" value="1"/>
</dbReference>
<evidence type="ECO:0000256" key="1">
    <source>
        <dbReference type="ARBA" id="ARBA00018719"/>
    </source>
</evidence>
<dbReference type="PANTHER" id="PTHR48105">
    <property type="entry name" value="THIOREDOXIN REDUCTASE 1-RELATED-RELATED"/>
    <property type="match status" value="1"/>
</dbReference>
<evidence type="ECO:0000313" key="5">
    <source>
        <dbReference type="EMBL" id="ATI79957.1"/>
    </source>
</evidence>
<dbReference type="InterPro" id="IPR023753">
    <property type="entry name" value="FAD/NAD-binding_dom"/>
</dbReference>
<sequence length="552" mass="57925">MSMIEARNAQMFPILSHGQIEIARRFSSGPETHFGAGETLYAIAVRGAPAWLVIKGSMDVVRRDGLAREARITTLLPGQFSGEVNQLAGRPSIAAGTAGPEGCLAIPFDAAHLRALMIGSAEIGEIVMRALILRRVSLIEQGGAGTIIIGTPGSPNVLRLQNFLDRSGLPNLVLDVGFDAEGSALVERTGVSPDDLPLVVCPSGAILHKPSDEALAACLGVIPDVDPEKLFDVAIVGAGPAGLAAAVYAASEGLSVIVLDARAMGGQAGASARIENYLGFPTGVSGQALAGRAFNQALKFGAEIAIPVAVERMDCDGPHPVLFCTGDRQVKARSVVIASGASYRRPNVPHREEFEGAGISYWVSPIEARLCAGEEVVLIGGGNSAGQAIVFLAPQVKQLHLMVRRDIEQTMSQYLIDRIAALPNVQIHVGKELAGLEGDPQNGLCALEFADLHDGTRQRLATRHLFLFIGADPNTQWAQVCVKTDSRGFILTGDGALPLETSLPGVFAIGDVRSGSTKRVAAAVGEGASVVAQIHAMFAKQADATRQTEEIR</sequence>
<keyword evidence="3" id="KW-0560">Oxidoreductase</keyword>
<dbReference type="Gene3D" id="2.60.120.10">
    <property type="entry name" value="Jelly Rolls"/>
    <property type="match status" value="1"/>
</dbReference>
<proteinExistence type="predicted"/>
<dbReference type="Proteomes" id="UP000219422">
    <property type="component" value="Chromosome"/>
</dbReference>
<dbReference type="SUPFAM" id="SSF51905">
    <property type="entry name" value="FAD/NAD(P)-binding domain"/>
    <property type="match status" value="1"/>
</dbReference>
<dbReference type="KEGG" id="sya:A6768_07995"/>
<dbReference type="InterPro" id="IPR018490">
    <property type="entry name" value="cNMP-bd_dom_sf"/>
</dbReference>
<feature type="domain" description="Cyclic nucleotide-binding" evidence="4">
    <location>
        <begin position="31"/>
        <end position="134"/>
    </location>
</feature>
<reference evidence="5 6" key="1">
    <citation type="submission" date="2017-10" db="EMBL/GenBank/DDBJ databases">
        <title>Sphingobium yanoikuyae S72.</title>
        <authorList>
            <person name="Sanchez E."/>
            <person name="Bustos P."/>
            <person name="Mendoza P."/>
            <person name="Guo X."/>
            <person name="Mendoza A."/>
        </authorList>
    </citation>
    <scope>NUCLEOTIDE SEQUENCE [LARGE SCALE GENOMIC DNA]</scope>
    <source>
        <strain evidence="5 6">S72</strain>
    </source>
</reference>
<dbReference type="PROSITE" id="PS50042">
    <property type="entry name" value="CNMP_BINDING_3"/>
    <property type="match status" value="1"/>
</dbReference>
<dbReference type="Gene3D" id="3.50.50.60">
    <property type="entry name" value="FAD/NAD(P)-binding domain"/>
    <property type="match status" value="2"/>
</dbReference>
<dbReference type="InterPro" id="IPR036188">
    <property type="entry name" value="FAD/NAD-bd_sf"/>
</dbReference>
<dbReference type="GeneID" id="57776774"/>
<accession>A0A291MXX7</accession>
<evidence type="ECO:0000313" key="6">
    <source>
        <dbReference type="Proteomes" id="UP000219422"/>
    </source>
</evidence>
<evidence type="ECO:0000256" key="2">
    <source>
        <dbReference type="ARBA" id="ARBA00022630"/>
    </source>
</evidence>
<dbReference type="InterPro" id="IPR014710">
    <property type="entry name" value="RmlC-like_jellyroll"/>
</dbReference>
<evidence type="ECO:0000256" key="3">
    <source>
        <dbReference type="ARBA" id="ARBA00023002"/>
    </source>
</evidence>
<dbReference type="InterPro" id="IPR000595">
    <property type="entry name" value="cNMP-bd_dom"/>
</dbReference>
<dbReference type="PRINTS" id="PR00469">
    <property type="entry name" value="PNDRDTASEII"/>
</dbReference>
<organism evidence="5 6">
    <name type="scientific">Sphingobium yanoikuyae</name>
    <name type="common">Sphingomonas yanoikuyae</name>
    <dbReference type="NCBI Taxonomy" id="13690"/>
    <lineage>
        <taxon>Bacteria</taxon>
        <taxon>Pseudomonadati</taxon>
        <taxon>Pseudomonadota</taxon>
        <taxon>Alphaproteobacteria</taxon>
        <taxon>Sphingomonadales</taxon>
        <taxon>Sphingomonadaceae</taxon>
        <taxon>Sphingobium</taxon>
    </lineage>
</organism>
<keyword evidence="2" id="KW-0285">Flavoprotein</keyword>
<dbReference type="EMBL" id="CP023741">
    <property type="protein sequence ID" value="ATI79957.1"/>
    <property type="molecule type" value="Genomic_DNA"/>
</dbReference>
<protein>
    <recommendedName>
        <fullName evidence="1">Thioredoxin reductase</fullName>
    </recommendedName>
</protein>
<dbReference type="GO" id="GO:0016491">
    <property type="term" value="F:oxidoreductase activity"/>
    <property type="evidence" value="ECO:0007669"/>
    <property type="project" value="UniProtKB-KW"/>
</dbReference>
<name>A0A291MXX7_SPHYA</name>
<gene>
    <name evidence="5" type="ORF">A6768_07995</name>
</gene>
<dbReference type="InterPro" id="IPR050097">
    <property type="entry name" value="Ferredoxin-NADP_redctase_2"/>
</dbReference>
<dbReference type="SUPFAM" id="SSF51206">
    <property type="entry name" value="cAMP-binding domain-like"/>
    <property type="match status" value="1"/>
</dbReference>
<evidence type="ECO:0000259" key="4">
    <source>
        <dbReference type="PROSITE" id="PS50042"/>
    </source>
</evidence>